<evidence type="ECO:0000256" key="1">
    <source>
        <dbReference type="ARBA" id="ARBA00004651"/>
    </source>
</evidence>
<dbReference type="GO" id="GO:0042128">
    <property type="term" value="P:nitrate assimilation"/>
    <property type="evidence" value="ECO:0007669"/>
    <property type="project" value="UniProtKB-KW"/>
</dbReference>
<dbReference type="AlphaFoldDB" id="A0A7U9JBV2"/>
<dbReference type="InterPro" id="IPR044772">
    <property type="entry name" value="NO3_transporter"/>
</dbReference>
<dbReference type="Pfam" id="PF07690">
    <property type="entry name" value="MFS_1"/>
    <property type="match status" value="1"/>
</dbReference>
<feature type="transmembrane region" description="Helical" evidence="8">
    <location>
        <begin position="247"/>
        <end position="265"/>
    </location>
</feature>
<comment type="subcellular location">
    <subcellularLocation>
        <location evidence="1">Cell membrane</location>
        <topology evidence="1">Multi-pass membrane protein</topology>
    </subcellularLocation>
</comment>
<feature type="transmembrane region" description="Helical" evidence="8">
    <location>
        <begin position="81"/>
        <end position="99"/>
    </location>
</feature>
<evidence type="ECO:0000313" key="11">
    <source>
        <dbReference type="Proteomes" id="UP000018339"/>
    </source>
</evidence>
<feature type="transmembrane region" description="Helical" evidence="8">
    <location>
        <begin position="53"/>
        <end position="69"/>
    </location>
</feature>
<dbReference type="PROSITE" id="PS50850">
    <property type="entry name" value="MFS"/>
    <property type="match status" value="1"/>
</dbReference>
<evidence type="ECO:0000256" key="5">
    <source>
        <dbReference type="ARBA" id="ARBA00022989"/>
    </source>
</evidence>
<feature type="transmembrane region" description="Helical" evidence="8">
    <location>
        <begin position="277"/>
        <end position="294"/>
    </location>
</feature>
<feature type="transmembrane region" description="Helical" evidence="8">
    <location>
        <begin position="105"/>
        <end position="126"/>
    </location>
</feature>
<keyword evidence="3" id="KW-0813">Transport</keyword>
<dbReference type="InterPro" id="IPR020846">
    <property type="entry name" value="MFS_dom"/>
</dbReference>
<evidence type="ECO:0000256" key="6">
    <source>
        <dbReference type="ARBA" id="ARBA00023063"/>
    </source>
</evidence>
<feature type="transmembrane region" description="Helical" evidence="8">
    <location>
        <begin position="167"/>
        <end position="187"/>
    </location>
</feature>
<dbReference type="Gene3D" id="1.20.1250.20">
    <property type="entry name" value="MFS general substrate transporter like domains"/>
    <property type="match status" value="1"/>
</dbReference>
<feature type="transmembrane region" description="Helical" evidence="8">
    <location>
        <begin position="300"/>
        <end position="321"/>
    </location>
</feature>
<keyword evidence="5 8" id="KW-1133">Transmembrane helix</keyword>
<dbReference type="GO" id="GO:0005886">
    <property type="term" value="C:plasma membrane"/>
    <property type="evidence" value="ECO:0007669"/>
    <property type="project" value="UniProtKB-SubCell"/>
</dbReference>
<evidence type="ECO:0000256" key="7">
    <source>
        <dbReference type="ARBA" id="ARBA00023136"/>
    </source>
</evidence>
<feature type="transmembrane region" description="Helical" evidence="8">
    <location>
        <begin position="14"/>
        <end position="33"/>
    </location>
</feature>
<dbReference type="Proteomes" id="UP000018339">
    <property type="component" value="Unassembled WGS sequence"/>
</dbReference>
<name>A0A7U9JBV2_GEOTM</name>
<evidence type="ECO:0000256" key="4">
    <source>
        <dbReference type="ARBA" id="ARBA00022692"/>
    </source>
</evidence>
<gene>
    <name evidence="10" type="ORF">T260_07200</name>
</gene>
<organism evidence="10 11">
    <name type="scientific">Geobacillus thermopakistaniensis (strain MAS1)</name>
    <dbReference type="NCBI Taxonomy" id="1408282"/>
    <lineage>
        <taxon>Bacteria</taxon>
        <taxon>Bacillati</taxon>
        <taxon>Bacillota</taxon>
        <taxon>Bacilli</taxon>
        <taxon>Bacillales</taxon>
        <taxon>Anoxybacillaceae</taxon>
        <taxon>Geobacillus</taxon>
    </lineage>
</organism>
<dbReference type="EMBL" id="AYSF01000039">
    <property type="protein sequence ID" value="ESU72592.1"/>
    <property type="molecule type" value="Genomic_DNA"/>
</dbReference>
<keyword evidence="4 8" id="KW-0812">Transmembrane</keyword>
<feature type="transmembrane region" description="Helical" evidence="8">
    <location>
        <begin position="138"/>
        <end position="161"/>
    </location>
</feature>
<comment type="similarity">
    <text evidence="2">Belongs to the major facilitator superfamily. Nitrate/nitrite porter (TC 2.A.1.8) family.</text>
</comment>
<keyword evidence="6" id="KW-0534">Nitrate assimilation</keyword>
<proteinExistence type="inferred from homology"/>
<sequence>MKVREGLFMNKQKALLPITTFAMMFSFAVWAVFSPLASTFQEMYGLTSTQKSILVAIPVLLGSIMRLPLGIWTDRIGGRRLFSLLLLFLVIPLVGAGFADSYAMLLFWAFFIGMAGTSFAISVTFVSRLTPPEKQGTALGINAMGNFGTAVAAFSVPSIAAAFGVPWAFWGMIIPVVVMLVLVWFFTPDMPKPKQQKTVRESLSVLKYKHTWTLSLFYFVTFGAFVAFGIYLPSLLVDLYGLTPVDAGMRAAGFTVLATLARPVGGYLGDKIGAERVLTFVYAGMTIGALVIAFGMENIWVMTAACLFVAVMSGMGNGAVFKLVPQLFPAETGAVTGLVGAWGGLGGFFPPIVMGIIKDATGSYVLGFLLLSLFTLICFLLNRLVFGKKAGEPAKRFAS</sequence>
<reference evidence="10 11" key="1">
    <citation type="journal article" date="2014" name="Genome Announc.">
        <title>Draft Genome Sequence of Geobacillus thermopakistaniensis Strain MAS1.</title>
        <authorList>
            <person name="Siddiqui M.A."/>
            <person name="Rashid N."/>
            <person name="Ayyampalayam S."/>
            <person name="Whitman W.B."/>
        </authorList>
    </citation>
    <scope>NUCLEOTIDE SEQUENCE [LARGE SCALE GENOMIC DNA]</scope>
    <source>
        <strain evidence="10 11">MAS1</strain>
    </source>
</reference>
<evidence type="ECO:0000256" key="2">
    <source>
        <dbReference type="ARBA" id="ARBA00008432"/>
    </source>
</evidence>
<dbReference type="InterPro" id="IPR036259">
    <property type="entry name" value="MFS_trans_sf"/>
</dbReference>
<keyword evidence="7 8" id="KW-0472">Membrane</keyword>
<dbReference type="CDD" id="cd17341">
    <property type="entry name" value="MFS_NRT2_like"/>
    <property type="match status" value="1"/>
</dbReference>
<feature type="transmembrane region" description="Helical" evidence="8">
    <location>
        <begin position="333"/>
        <end position="357"/>
    </location>
</feature>
<evidence type="ECO:0000313" key="10">
    <source>
        <dbReference type="EMBL" id="ESU72592.1"/>
    </source>
</evidence>
<keyword evidence="11" id="KW-1185">Reference proteome</keyword>
<dbReference type="SUPFAM" id="SSF103473">
    <property type="entry name" value="MFS general substrate transporter"/>
    <property type="match status" value="1"/>
</dbReference>
<accession>A0A7U9JBV2</accession>
<dbReference type="GO" id="GO:0015112">
    <property type="term" value="F:nitrate transmembrane transporter activity"/>
    <property type="evidence" value="ECO:0007669"/>
    <property type="project" value="InterPro"/>
</dbReference>
<dbReference type="InterPro" id="IPR011701">
    <property type="entry name" value="MFS"/>
</dbReference>
<evidence type="ECO:0000256" key="3">
    <source>
        <dbReference type="ARBA" id="ARBA00022448"/>
    </source>
</evidence>
<feature type="transmembrane region" description="Helical" evidence="8">
    <location>
        <begin position="363"/>
        <end position="386"/>
    </location>
</feature>
<dbReference type="PANTHER" id="PTHR23515">
    <property type="entry name" value="HIGH-AFFINITY NITRATE TRANSPORTER 2.3"/>
    <property type="match status" value="1"/>
</dbReference>
<comment type="caution">
    <text evidence="10">The sequence shown here is derived from an EMBL/GenBank/DDBJ whole genome shotgun (WGS) entry which is preliminary data.</text>
</comment>
<feature type="transmembrane region" description="Helical" evidence="8">
    <location>
        <begin position="216"/>
        <end position="235"/>
    </location>
</feature>
<evidence type="ECO:0000256" key="8">
    <source>
        <dbReference type="SAM" id="Phobius"/>
    </source>
</evidence>
<protein>
    <submittedName>
        <fullName evidence="10">MFS transporter</fullName>
    </submittedName>
</protein>
<feature type="domain" description="Major facilitator superfamily (MFS) profile" evidence="9">
    <location>
        <begin position="14"/>
        <end position="390"/>
    </location>
</feature>
<evidence type="ECO:0000259" key="9">
    <source>
        <dbReference type="PROSITE" id="PS50850"/>
    </source>
</evidence>